<dbReference type="InterPro" id="IPR029020">
    <property type="entry name" value="Ammonium/urea_transptr"/>
</dbReference>
<reference evidence="9" key="1">
    <citation type="submission" date="2015-07" db="EMBL/GenBank/DDBJ databases">
        <authorList>
            <person name="Rodrigo-Torres Lidia"/>
            <person name="Arahal R.David."/>
        </authorList>
    </citation>
    <scope>NUCLEOTIDE SEQUENCE [LARGE SCALE GENOMIC DNA]</scope>
    <source>
        <strain evidence="9">CECT 4801</strain>
    </source>
</reference>
<feature type="transmembrane region" description="Helical" evidence="7">
    <location>
        <begin position="191"/>
        <end position="207"/>
    </location>
</feature>
<keyword evidence="4 7" id="KW-0812">Transmembrane</keyword>
<evidence type="ECO:0000256" key="4">
    <source>
        <dbReference type="ARBA" id="ARBA00022692"/>
    </source>
</evidence>
<feature type="transmembrane region" description="Helical" evidence="7">
    <location>
        <begin position="160"/>
        <end position="179"/>
    </location>
</feature>
<protein>
    <submittedName>
        <fullName evidence="8">Urea transporter</fullName>
    </submittedName>
</protein>
<keyword evidence="3" id="KW-1003">Cell membrane</keyword>
<comment type="subcellular location">
    <subcellularLocation>
        <location evidence="1">Cell membrane</location>
        <topology evidence="1">Multi-pass membrane protein</topology>
    </subcellularLocation>
</comment>
<feature type="transmembrane region" description="Helical" evidence="7">
    <location>
        <begin position="247"/>
        <end position="266"/>
    </location>
</feature>
<evidence type="ECO:0000256" key="2">
    <source>
        <dbReference type="ARBA" id="ARBA00005914"/>
    </source>
</evidence>
<keyword evidence="9" id="KW-1185">Reference proteome</keyword>
<comment type="similarity">
    <text evidence="2">Belongs to the urea transporter family.</text>
</comment>
<accession>A0A0M6Y7R3</accession>
<keyword evidence="6 7" id="KW-0472">Membrane</keyword>
<evidence type="ECO:0000313" key="8">
    <source>
        <dbReference type="EMBL" id="CTQ46135.1"/>
    </source>
</evidence>
<organism evidence="8 9">
    <name type="scientific">Roseibium aggregatum</name>
    <dbReference type="NCBI Taxonomy" id="187304"/>
    <lineage>
        <taxon>Bacteria</taxon>
        <taxon>Pseudomonadati</taxon>
        <taxon>Pseudomonadota</taxon>
        <taxon>Alphaproteobacteria</taxon>
        <taxon>Hyphomicrobiales</taxon>
        <taxon>Stappiaceae</taxon>
        <taxon>Roseibium</taxon>
    </lineage>
</organism>
<evidence type="ECO:0000256" key="1">
    <source>
        <dbReference type="ARBA" id="ARBA00004651"/>
    </source>
</evidence>
<feature type="transmembrane region" description="Helical" evidence="7">
    <location>
        <begin position="416"/>
        <end position="437"/>
    </location>
</feature>
<dbReference type="STRING" id="187304.B0E33_13945"/>
<dbReference type="Proteomes" id="UP000048926">
    <property type="component" value="Unassembled WGS sequence"/>
</dbReference>
<dbReference type="InterPro" id="IPR004937">
    <property type="entry name" value="Urea_transporter"/>
</dbReference>
<feature type="transmembrane region" description="Helical" evidence="7">
    <location>
        <begin position="360"/>
        <end position="378"/>
    </location>
</feature>
<proteinExistence type="inferred from homology"/>
<dbReference type="AlphaFoldDB" id="A0A0M6Y7R3"/>
<evidence type="ECO:0000256" key="5">
    <source>
        <dbReference type="ARBA" id="ARBA00022989"/>
    </source>
</evidence>
<name>A0A0M6Y7R3_9HYPH</name>
<gene>
    <name evidence="8" type="ORF">LAL4801_04591</name>
</gene>
<evidence type="ECO:0000256" key="7">
    <source>
        <dbReference type="SAM" id="Phobius"/>
    </source>
</evidence>
<dbReference type="GO" id="GO:0015204">
    <property type="term" value="F:urea transmembrane transporter activity"/>
    <property type="evidence" value="ECO:0007669"/>
    <property type="project" value="InterPro"/>
</dbReference>
<feature type="transmembrane region" description="Helical" evidence="7">
    <location>
        <begin position="384"/>
        <end position="404"/>
    </location>
</feature>
<feature type="transmembrane region" description="Helical" evidence="7">
    <location>
        <begin position="213"/>
        <end position="235"/>
    </location>
</feature>
<dbReference type="Gene3D" id="1.10.3430.10">
    <property type="entry name" value="Ammonium transporter AmtB like domains"/>
    <property type="match status" value="1"/>
</dbReference>
<evidence type="ECO:0000256" key="6">
    <source>
        <dbReference type="ARBA" id="ARBA00023136"/>
    </source>
</evidence>
<dbReference type="Pfam" id="PF03253">
    <property type="entry name" value="UT"/>
    <property type="match status" value="1"/>
</dbReference>
<feature type="transmembrane region" description="Helical" evidence="7">
    <location>
        <begin position="329"/>
        <end position="348"/>
    </location>
</feature>
<keyword evidence="5 7" id="KW-1133">Transmembrane helix</keyword>
<evidence type="ECO:0000256" key="3">
    <source>
        <dbReference type="ARBA" id="ARBA00022475"/>
    </source>
</evidence>
<dbReference type="PANTHER" id="PTHR10464:SF4">
    <property type="entry name" value="UREA TRANSPORTER"/>
    <property type="match status" value="1"/>
</dbReference>
<evidence type="ECO:0000313" key="9">
    <source>
        <dbReference type="Proteomes" id="UP000048926"/>
    </source>
</evidence>
<dbReference type="GO" id="GO:0005886">
    <property type="term" value="C:plasma membrane"/>
    <property type="evidence" value="ECO:0007669"/>
    <property type="project" value="UniProtKB-SubCell"/>
</dbReference>
<dbReference type="EMBL" id="CXST01000003">
    <property type="protein sequence ID" value="CTQ46135.1"/>
    <property type="molecule type" value="Genomic_DNA"/>
</dbReference>
<sequence length="458" mass="48768">MQGPGSNVSEHYAEKPDTGCLRLLLCLKYPTWLQWNHSVPLQFQCLPALGVSRRSIQILPGTPEAFRAQRDTTGTGCPARLVAFQKNDRTAVNSSAPSAGPCYRARVPLAVGGKALNALKEHPVFGFVDWCLRGIGQVVFQNNPVSGLIILGALFFNSPIYGAIAVFGVVISTATAVLLRADKGLIRDGLFGFNGALVALALIAFTSEDFHYGAVPSVYLTVYIAFGSAMTAMVFTSLANLVGPHRVAPLTMPFVLVGWLFLFAVLKFHSIDAGPLAKPVSPTQYDGTVQYTLATWYKGIGNAIGQIFFQDNWISGYLIVLGIAVNSRVSAIMALLGANVAAFVAVVYGAPEGAISDGLFGYNAALTAIALGGFFLVLTPASALYTLFGVVVSTWLWASVAIFLEPIGMPVLTSTFVIVTWLMLIGVNGFAALVPVAPADAVTPEANRRRYLKALREG</sequence>
<dbReference type="PANTHER" id="PTHR10464">
    <property type="entry name" value="UREA TRANSPORTER"/>
    <property type="match status" value="1"/>
</dbReference>